<reference evidence="3" key="4">
    <citation type="submission" date="2025-08" db="UniProtKB">
        <authorList>
            <consortium name="Ensembl"/>
        </authorList>
    </citation>
    <scope>IDENTIFICATION</scope>
</reference>
<dbReference type="InterPro" id="IPR011626">
    <property type="entry name" value="Alpha-macroglobulin_TED"/>
</dbReference>
<proteinExistence type="predicted"/>
<accession>A0A4W3GWF5</accession>
<organism evidence="3 4">
    <name type="scientific">Callorhinchus milii</name>
    <name type="common">Ghost shark</name>
    <dbReference type="NCBI Taxonomy" id="7868"/>
    <lineage>
        <taxon>Eukaryota</taxon>
        <taxon>Metazoa</taxon>
        <taxon>Chordata</taxon>
        <taxon>Craniata</taxon>
        <taxon>Vertebrata</taxon>
        <taxon>Chondrichthyes</taxon>
        <taxon>Holocephali</taxon>
        <taxon>Chimaeriformes</taxon>
        <taxon>Callorhinchidae</taxon>
        <taxon>Callorhinchus</taxon>
    </lineage>
</organism>
<dbReference type="AlphaFoldDB" id="A0A4W3GWF5"/>
<dbReference type="OMA" id="FSIWMED"/>
<evidence type="ECO:0000259" key="2">
    <source>
        <dbReference type="Pfam" id="PF07678"/>
    </source>
</evidence>
<dbReference type="SMART" id="SM01419">
    <property type="entry name" value="Thiol-ester_cl"/>
    <property type="match status" value="1"/>
</dbReference>
<dbReference type="InterPro" id="IPR050473">
    <property type="entry name" value="A2M/Complement_sys"/>
</dbReference>
<evidence type="ECO:0000313" key="4">
    <source>
        <dbReference type="Proteomes" id="UP000314986"/>
    </source>
</evidence>
<dbReference type="PANTHER" id="PTHR11412:SF182">
    <property type="entry name" value="ALPHA-2-MACROGLOBULIN-LIKE PROTEIN 1"/>
    <property type="match status" value="1"/>
</dbReference>
<reference evidence="4" key="2">
    <citation type="journal article" date="2007" name="PLoS Biol.">
        <title>Survey sequencing and comparative analysis of the elephant shark (Callorhinchus milii) genome.</title>
        <authorList>
            <person name="Venkatesh B."/>
            <person name="Kirkness E.F."/>
            <person name="Loh Y.H."/>
            <person name="Halpern A.L."/>
            <person name="Lee A.P."/>
            <person name="Johnson J."/>
            <person name="Dandona N."/>
            <person name="Viswanathan L.D."/>
            <person name="Tay A."/>
            <person name="Venter J.C."/>
            <person name="Strausberg R.L."/>
            <person name="Brenner S."/>
        </authorList>
    </citation>
    <scope>NUCLEOTIDE SEQUENCE [LARGE SCALE GENOMIC DNA]</scope>
</reference>
<dbReference type="GO" id="GO:0005615">
    <property type="term" value="C:extracellular space"/>
    <property type="evidence" value="ECO:0007669"/>
    <property type="project" value="InterPro"/>
</dbReference>
<dbReference type="PANTHER" id="PTHR11412">
    <property type="entry name" value="MACROGLOBULIN / COMPLEMENT"/>
    <property type="match status" value="1"/>
</dbReference>
<keyword evidence="4" id="KW-1185">Reference proteome</keyword>
<dbReference type="InterPro" id="IPR008930">
    <property type="entry name" value="Terpenoid_cyclase/PrenylTrfase"/>
</dbReference>
<reference evidence="4" key="1">
    <citation type="journal article" date="2006" name="Science">
        <title>Ancient noncoding elements conserved in the human genome.</title>
        <authorList>
            <person name="Venkatesh B."/>
            <person name="Kirkness E.F."/>
            <person name="Loh Y.H."/>
            <person name="Halpern A.L."/>
            <person name="Lee A.P."/>
            <person name="Johnson J."/>
            <person name="Dandona N."/>
            <person name="Viswanathan L.D."/>
            <person name="Tay A."/>
            <person name="Venter J.C."/>
            <person name="Strausberg R.L."/>
            <person name="Brenner S."/>
        </authorList>
    </citation>
    <scope>NUCLEOTIDE SEQUENCE [LARGE SCALE GENOMIC DNA]</scope>
</reference>
<dbReference type="Gene3D" id="1.50.10.20">
    <property type="match status" value="1"/>
</dbReference>
<dbReference type="STRING" id="7868.ENSCMIP00000007941"/>
<dbReference type="SUPFAM" id="SSF48239">
    <property type="entry name" value="Terpenoid cyclases/Protein prenyltransferases"/>
    <property type="match status" value="1"/>
</dbReference>
<keyword evidence="1" id="KW-1015">Disulfide bond</keyword>
<dbReference type="InterPro" id="IPR047565">
    <property type="entry name" value="Alpha-macroglob_thiol-ester_cl"/>
</dbReference>
<sequence length="84" mass="9583">MGLYSDNLGKYLRLPSGCGEQNLAKFSPIIYILRYLTITEQLMRDTEIRALGFLQIGYQQQLLFSHDDGSFSGYGKKDPEGNTW</sequence>
<evidence type="ECO:0000256" key="1">
    <source>
        <dbReference type="ARBA" id="ARBA00023157"/>
    </source>
</evidence>
<reference evidence="4" key="3">
    <citation type="journal article" date="2014" name="Nature">
        <title>Elephant shark genome provides unique insights into gnathostome evolution.</title>
        <authorList>
            <consortium name="International Elephant Shark Genome Sequencing Consortium"/>
            <person name="Venkatesh B."/>
            <person name="Lee A.P."/>
            <person name="Ravi V."/>
            <person name="Maurya A.K."/>
            <person name="Lian M.M."/>
            <person name="Swann J.B."/>
            <person name="Ohta Y."/>
            <person name="Flajnik M.F."/>
            <person name="Sutoh Y."/>
            <person name="Kasahara M."/>
            <person name="Hoon S."/>
            <person name="Gangu V."/>
            <person name="Roy S.W."/>
            <person name="Irimia M."/>
            <person name="Korzh V."/>
            <person name="Kondrychyn I."/>
            <person name="Lim Z.W."/>
            <person name="Tay B.H."/>
            <person name="Tohari S."/>
            <person name="Kong K.W."/>
            <person name="Ho S."/>
            <person name="Lorente-Galdos B."/>
            <person name="Quilez J."/>
            <person name="Marques-Bonet T."/>
            <person name="Raney B.J."/>
            <person name="Ingham P.W."/>
            <person name="Tay A."/>
            <person name="Hillier L.W."/>
            <person name="Minx P."/>
            <person name="Boehm T."/>
            <person name="Wilson R.K."/>
            <person name="Brenner S."/>
            <person name="Warren W.C."/>
        </authorList>
    </citation>
    <scope>NUCLEOTIDE SEQUENCE [LARGE SCALE GENOMIC DNA]</scope>
</reference>
<dbReference type="InParanoid" id="A0A4W3GWF5"/>
<evidence type="ECO:0000313" key="3">
    <source>
        <dbReference type="Ensembl" id="ENSCMIP00000007941.1"/>
    </source>
</evidence>
<feature type="domain" description="Alpha-macroglobulin-like TED" evidence="2">
    <location>
        <begin position="5"/>
        <end position="84"/>
    </location>
</feature>
<dbReference type="Pfam" id="PF07678">
    <property type="entry name" value="TED_complement"/>
    <property type="match status" value="1"/>
</dbReference>
<dbReference type="Proteomes" id="UP000314986">
    <property type="component" value="Unassembled WGS sequence"/>
</dbReference>
<dbReference type="PROSITE" id="PS00477">
    <property type="entry name" value="ALPHA_2_MACROGLOBULIN"/>
    <property type="match status" value="1"/>
</dbReference>
<reference evidence="3" key="5">
    <citation type="submission" date="2025-09" db="UniProtKB">
        <authorList>
            <consortium name="Ensembl"/>
        </authorList>
    </citation>
    <scope>IDENTIFICATION</scope>
</reference>
<protein>
    <recommendedName>
        <fullName evidence="2">Alpha-macroglobulin-like TED domain-containing protein</fullName>
    </recommendedName>
</protein>
<dbReference type="GeneTree" id="ENSGT00940000163990"/>
<dbReference type="Ensembl" id="ENSCMIT00000008171.1">
    <property type="protein sequence ID" value="ENSCMIP00000007941.1"/>
    <property type="gene ID" value="ENSCMIG00000004290.1"/>
</dbReference>
<dbReference type="InterPro" id="IPR019742">
    <property type="entry name" value="MacrogloblnA2_CS"/>
</dbReference>
<name>A0A4W3GWF5_CALMI</name>